<evidence type="ECO:0000313" key="6">
    <source>
        <dbReference type="EMBL" id="MDS0295633.1"/>
    </source>
</evidence>
<dbReference type="Proteomes" id="UP001254813">
    <property type="component" value="Unassembled WGS sequence"/>
</dbReference>
<evidence type="ECO:0000313" key="7">
    <source>
        <dbReference type="Proteomes" id="UP001254813"/>
    </source>
</evidence>
<evidence type="ECO:0000259" key="5">
    <source>
        <dbReference type="Pfam" id="PF00127"/>
    </source>
</evidence>
<feature type="domain" description="Blue (type 1) copper" evidence="5">
    <location>
        <begin position="79"/>
        <end position="164"/>
    </location>
</feature>
<dbReference type="PROSITE" id="PS51257">
    <property type="entry name" value="PROKAR_LIPOPROTEIN"/>
    <property type="match status" value="1"/>
</dbReference>
<dbReference type="Gene3D" id="2.60.40.420">
    <property type="entry name" value="Cupredoxins - blue copper proteins"/>
    <property type="match status" value="1"/>
</dbReference>
<evidence type="ECO:0000256" key="1">
    <source>
        <dbReference type="ARBA" id="ARBA00022448"/>
    </source>
</evidence>
<reference evidence="6 7" key="1">
    <citation type="submission" date="2022-06" db="EMBL/GenBank/DDBJ databases">
        <title>Halogeometricum sp. a new haloarchaeum isolate from saline soil.</title>
        <authorList>
            <person name="Strakova D."/>
            <person name="Galisteo C."/>
            <person name="Sanchez-Porro C."/>
            <person name="Ventosa A."/>
        </authorList>
    </citation>
    <scope>NUCLEOTIDE SEQUENCE [LARGE SCALE GENOMIC DNA]</scope>
    <source>
        <strain evidence="7">S3BR25-2</strain>
    </source>
</reference>
<dbReference type="InterPro" id="IPR008972">
    <property type="entry name" value="Cupredoxin"/>
</dbReference>
<evidence type="ECO:0000256" key="3">
    <source>
        <dbReference type="ARBA" id="ARBA00022982"/>
    </source>
</evidence>
<accession>A0ABU2G5R4</accession>
<evidence type="ECO:0000256" key="4">
    <source>
        <dbReference type="ARBA" id="ARBA00023008"/>
    </source>
</evidence>
<dbReference type="Pfam" id="PF00127">
    <property type="entry name" value="Copper-bind"/>
    <property type="match status" value="1"/>
</dbReference>
<dbReference type="InterPro" id="IPR000923">
    <property type="entry name" value="BlueCu_1"/>
</dbReference>
<protein>
    <submittedName>
        <fullName evidence="6">Halocyanin domain-containing protein</fullName>
    </submittedName>
</protein>
<dbReference type="PROSITE" id="PS51318">
    <property type="entry name" value="TAT"/>
    <property type="match status" value="1"/>
</dbReference>
<evidence type="ECO:0000256" key="2">
    <source>
        <dbReference type="ARBA" id="ARBA00022723"/>
    </source>
</evidence>
<keyword evidence="2" id="KW-0479">Metal-binding</keyword>
<dbReference type="RefSeq" id="WP_310929573.1">
    <property type="nucleotide sequence ID" value="NZ_JAMQOQ010000004.1"/>
</dbReference>
<dbReference type="NCBIfam" id="TIGR03102">
    <property type="entry name" value="halo_cynanin"/>
    <property type="match status" value="1"/>
</dbReference>
<comment type="caution">
    <text evidence="6">The sequence shown here is derived from an EMBL/GenBank/DDBJ whole genome shotgun (WGS) entry which is preliminary data.</text>
</comment>
<keyword evidence="7" id="KW-1185">Reference proteome</keyword>
<name>A0ABU2G5R4_9EURY</name>
<keyword evidence="4" id="KW-0186">Copper</keyword>
<dbReference type="InterPro" id="IPR017533">
    <property type="entry name" value="Halocyanin"/>
</dbReference>
<dbReference type="InterPro" id="IPR006311">
    <property type="entry name" value="TAT_signal"/>
</dbReference>
<proteinExistence type="predicted"/>
<dbReference type="EMBL" id="JAMQOQ010000004">
    <property type="protein sequence ID" value="MDS0295633.1"/>
    <property type="molecule type" value="Genomic_DNA"/>
</dbReference>
<dbReference type="SUPFAM" id="SSF49503">
    <property type="entry name" value="Cupredoxins"/>
    <property type="match status" value="1"/>
</dbReference>
<dbReference type="InterPro" id="IPR028871">
    <property type="entry name" value="BlueCu_1_BS"/>
</dbReference>
<organism evidence="6 7">
    <name type="scientific">Halogeometricum luteum</name>
    <dbReference type="NCBI Taxonomy" id="2950537"/>
    <lineage>
        <taxon>Archaea</taxon>
        <taxon>Methanobacteriati</taxon>
        <taxon>Methanobacteriota</taxon>
        <taxon>Stenosarchaea group</taxon>
        <taxon>Halobacteria</taxon>
        <taxon>Halobacteriales</taxon>
        <taxon>Haloferacaceae</taxon>
        <taxon>Halogeometricum</taxon>
    </lineage>
</organism>
<dbReference type="CDD" id="cd04220">
    <property type="entry name" value="Halocyanin"/>
    <property type="match status" value="1"/>
</dbReference>
<sequence>MNDERISRRRFLRGGAATLAAGPLLAGCLGGGTGAEGGQTTARGDTEPNDRTFDGWLEGVANADTLVDRTDASDVRVRVGTEGNGGYFAFAPVVVRVSSGTTVTWEWTGAGGAHNVVAEDGSFRSELTGGEGTTFSHAFDASGVSKYACLPHQSMGMKGVVVVE</sequence>
<gene>
    <name evidence="6" type="ORF">NDI79_15775</name>
</gene>
<keyword evidence="1" id="KW-0813">Transport</keyword>
<keyword evidence="3" id="KW-0249">Electron transport</keyword>
<dbReference type="PROSITE" id="PS00196">
    <property type="entry name" value="COPPER_BLUE"/>
    <property type="match status" value="1"/>
</dbReference>